<dbReference type="InterPro" id="IPR003347">
    <property type="entry name" value="JmjC_dom"/>
</dbReference>
<reference evidence="2" key="1">
    <citation type="submission" date="2020-11" db="EMBL/GenBank/DDBJ databases">
        <authorList>
            <consortium name="DOE Joint Genome Institute"/>
            <person name="Ahrendt S."/>
            <person name="Riley R."/>
            <person name="Andreopoulos W."/>
            <person name="Labutti K."/>
            <person name="Pangilinan J."/>
            <person name="Ruiz-Duenas F.J."/>
            <person name="Barrasa J.M."/>
            <person name="Sanchez-Garcia M."/>
            <person name="Camarero S."/>
            <person name="Miyauchi S."/>
            <person name="Serrano A."/>
            <person name="Linde D."/>
            <person name="Babiker R."/>
            <person name="Drula E."/>
            <person name="Ayuso-Fernandez I."/>
            <person name="Pacheco R."/>
            <person name="Padilla G."/>
            <person name="Ferreira P."/>
            <person name="Barriuso J."/>
            <person name="Kellner H."/>
            <person name="Castanera R."/>
            <person name="Alfaro M."/>
            <person name="Ramirez L."/>
            <person name="Pisabarro A.G."/>
            <person name="Kuo A."/>
            <person name="Tritt A."/>
            <person name="Lipzen A."/>
            <person name="He G."/>
            <person name="Yan M."/>
            <person name="Ng V."/>
            <person name="Cullen D."/>
            <person name="Martin F."/>
            <person name="Rosso M.-N."/>
            <person name="Henrissat B."/>
            <person name="Hibbett D."/>
            <person name="Martinez A.T."/>
            <person name="Grigoriev I.V."/>
        </authorList>
    </citation>
    <scope>NUCLEOTIDE SEQUENCE</scope>
    <source>
        <strain evidence="2">CBS 247.69</strain>
    </source>
</reference>
<dbReference type="Pfam" id="PF13621">
    <property type="entry name" value="Cupin_8"/>
    <property type="match status" value="1"/>
</dbReference>
<organism evidence="2 3">
    <name type="scientific">Collybia nuda</name>
    <dbReference type="NCBI Taxonomy" id="64659"/>
    <lineage>
        <taxon>Eukaryota</taxon>
        <taxon>Fungi</taxon>
        <taxon>Dikarya</taxon>
        <taxon>Basidiomycota</taxon>
        <taxon>Agaricomycotina</taxon>
        <taxon>Agaricomycetes</taxon>
        <taxon>Agaricomycetidae</taxon>
        <taxon>Agaricales</taxon>
        <taxon>Tricholomatineae</taxon>
        <taxon>Clitocybaceae</taxon>
        <taxon>Collybia</taxon>
    </lineage>
</organism>
<dbReference type="SUPFAM" id="SSF51197">
    <property type="entry name" value="Clavaminate synthase-like"/>
    <property type="match status" value="1"/>
</dbReference>
<dbReference type="SMART" id="SM00558">
    <property type="entry name" value="JmjC"/>
    <property type="match status" value="1"/>
</dbReference>
<dbReference type="Proteomes" id="UP000807353">
    <property type="component" value="Unassembled WGS sequence"/>
</dbReference>
<protein>
    <recommendedName>
        <fullName evidence="1">JmjC domain-containing protein</fullName>
    </recommendedName>
</protein>
<evidence type="ECO:0000313" key="3">
    <source>
        <dbReference type="Proteomes" id="UP000807353"/>
    </source>
</evidence>
<dbReference type="Gene3D" id="2.60.120.650">
    <property type="entry name" value="Cupin"/>
    <property type="match status" value="1"/>
</dbReference>
<accession>A0A9P6C8N9</accession>
<feature type="domain" description="JmjC" evidence="1">
    <location>
        <begin position="195"/>
        <end position="363"/>
    </location>
</feature>
<dbReference type="OrthoDB" id="47172at2759"/>
<proteinExistence type="predicted"/>
<dbReference type="EMBL" id="MU150424">
    <property type="protein sequence ID" value="KAF9456456.1"/>
    <property type="molecule type" value="Genomic_DNA"/>
</dbReference>
<dbReference type="PANTHER" id="PTHR12461:SF94">
    <property type="entry name" value="JMJC DOMAIN-CONTAINING PROTEIN"/>
    <property type="match status" value="1"/>
</dbReference>
<dbReference type="InterPro" id="IPR041667">
    <property type="entry name" value="Cupin_8"/>
</dbReference>
<comment type="caution">
    <text evidence="2">The sequence shown here is derived from an EMBL/GenBank/DDBJ whole genome shotgun (WGS) entry which is preliminary data.</text>
</comment>
<keyword evidence="3" id="KW-1185">Reference proteome</keyword>
<sequence>MTSRTGLQLRGWIRVYCDASILRALADINAPTANQSISTLDHVLIVCGRAGDKLDLIISLIEIIQRKYFTPTSYVGGADSHPLTCINDALPLQNTNCHIPVLSDFPSVLAFQSHLVTEPFILRNYARNWPALNEHPWYSSSYLRSVSGPGRIVPVEIGKDYRSEKWTQGLINWDDFLASLDLMDQPHLPPPSETIYLAQHDLLLQFPGLRADITIPDYVYATVDPNIFPNHRPPGNDDELAISAWLGPGGTISPAHTDPYFNTFVQVVGCKTVWLAPPEFKEYMYPYPMSTHSGPTSINPSMLNTSRVDVFSSENSKFPNFQDQVVPKAQGASLNPGDLLFIPPGWWHAMRSETTSFSVSMWF</sequence>
<evidence type="ECO:0000313" key="2">
    <source>
        <dbReference type="EMBL" id="KAF9456456.1"/>
    </source>
</evidence>
<name>A0A9P6C8N9_9AGAR</name>
<dbReference type="AlphaFoldDB" id="A0A9P6C8N9"/>
<dbReference type="PANTHER" id="PTHR12461">
    <property type="entry name" value="HYPOXIA-INDUCIBLE FACTOR 1 ALPHA INHIBITOR-RELATED"/>
    <property type="match status" value="1"/>
</dbReference>
<dbReference type="PROSITE" id="PS51184">
    <property type="entry name" value="JMJC"/>
    <property type="match status" value="1"/>
</dbReference>
<evidence type="ECO:0000259" key="1">
    <source>
        <dbReference type="PROSITE" id="PS51184"/>
    </source>
</evidence>
<gene>
    <name evidence="2" type="ORF">BDZ94DRAFT_1275560</name>
</gene>